<reference evidence="2" key="2">
    <citation type="submission" date="2022-06" db="UniProtKB">
        <authorList>
            <consortium name="EnsemblMetazoa"/>
        </authorList>
    </citation>
    <scope>IDENTIFICATION</scope>
    <source>
        <strain evidence="2">DF5081</strain>
    </source>
</reference>
<name>A0A8R1I690_CAEJA</name>
<keyword evidence="1" id="KW-0175">Coiled coil</keyword>
<evidence type="ECO:0000256" key="1">
    <source>
        <dbReference type="SAM" id="Coils"/>
    </source>
</evidence>
<dbReference type="AlphaFoldDB" id="A0A8R1I690"/>
<keyword evidence="3" id="KW-1185">Reference proteome</keyword>
<reference evidence="3" key="1">
    <citation type="submission" date="2010-08" db="EMBL/GenBank/DDBJ databases">
        <authorList>
            <consortium name="Caenorhabditis japonica Sequencing Consortium"/>
            <person name="Wilson R.K."/>
        </authorList>
    </citation>
    <scope>NUCLEOTIDE SEQUENCE [LARGE SCALE GENOMIC DNA]</scope>
    <source>
        <strain evidence="3">DF5081</strain>
    </source>
</reference>
<organism evidence="2 3">
    <name type="scientific">Caenorhabditis japonica</name>
    <dbReference type="NCBI Taxonomy" id="281687"/>
    <lineage>
        <taxon>Eukaryota</taxon>
        <taxon>Metazoa</taxon>
        <taxon>Ecdysozoa</taxon>
        <taxon>Nematoda</taxon>
        <taxon>Chromadorea</taxon>
        <taxon>Rhabditida</taxon>
        <taxon>Rhabditina</taxon>
        <taxon>Rhabditomorpha</taxon>
        <taxon>Rhabditoidea</taxon>
        <taxon>Rhabditidae</taxon>
        <taxon>Peloderinae</taxon>
        <taxon>Caenorhabditis</taxon>
    </lineage>
</organism>
<dbReference type="Proteomes" id="UP000005237">
    <property type="component" value="Unassembled WGS sequence"/>
</dbReference>
<proteinExistence type="predicted"/>
<feature type="coiled-coil region" evidence="1">
    <location>
        <begin position="128"/>
        <end position="155"/>
    </location>
</feature>
<evidence type="ECO:0000313" key="3">
    <source>
        <dbReference type="Proteomes" id="UP000005237"/>
    </source>
</evidence>
<evidence type="ECO:0000313" key="2">
    <source>
        <dbReference type="EnsemblMetazoa" id="CJA25173.1"/>
    </source>
</evidence>
<accession>A0A8R1I690</accession>
<feature type="coiled-coil region" evidence="1">
    <location>
        <begin position="196"/>
        <end position="223"/>
    </location>
</feature>
<sequence>MDGPSENVRYPSGERVPAARPRCPLYEGSLYDRFENLIEVFWRIQVRKVLSRDENSEEESVSIKRLVDSVERETRRYKLIDNVNDCVDNREKFEAAGKKIENIITSTGSCPFETLDEYFSLTEDFQMYENQRFEEEEAEIETDRWEEELNELVAIVKKEFPVEELMMRMLKNRHLLTMRLVVSGINQSSINQEIAASQARRLLQELQKRRRATLEKTKKKRERQMEFMRRVQSSRKRMIARSARALRRYKFHGHKNGVVVENECNEKKWELEMSFQKKKRRVPHKQEKCMEMQSGDMRWNFRRFVYKSRILDQKKLYRARRMDVKKFGKSKYLRSSEKSRLWGLKMEDGLKETEFERLVRDFADTEEYDVTIDRKIEIISKIKNITLNDVKMKAKELQKRYIDKAVGLLVQTRLKDATDEHQTWLNSEHCKVNRSILRFFPVL</sequence>
<dbReference type="EnsemblMetazoa" id="CJA25173.1">
    <property type="protein sequence ID" value="CJA25173.1"/>
    <property type="gene ID" value="WBGene00180745"/>
</dbReference>
<protein>
    <submittedName>
        <fullName evidence="2">Uncharacterized protein</fullName>
    </submittedName>
</protein>